<dbReference type="Proteomes" id="UP001180020">
    <property type="component" value="Unassembled WGS sequence"/>
</dbReference>
<gene>
    <name evidence="1" type="ORF">QJS10_CPB21g01327</name>
</gene>
<dbReference type="AlphaFoldDB" id="A0AAV9C6E7"/>
<organism evidence="1 2">
    <name type="scientific">Acorus calamus</name>
    <name type="common">Sweet flag</name>
    <dbReference type="NCBI Taxonomy" id="4465"/>
    <lineage>
        <taxon>Eukaryota</taxon>
        <taxon>Viridiplantae</taxon>
        <taxon>Streptophyta</taxon>
        <taxon>Embryophyta</taxon>
        <taxon>Tracheophyta</taxon>
        <taxon>Spermatophyta</taxon>
        <taxon>Magnoliopsida</taxon>
        <taxon>Liliopsida</taxon>
        <taxon>Acoraceae</taxon>
        <taxon>Acorus</taxon>
    </lineage>
</organism>
<dbReference type="EMBL" id="JAUJYO010000021">
    <property type="protein sequence ID" value="KAK1284668.1"/>
    <property type="molecule type" value="Genomic_DNA"/>
</dbReference>
<comment type="caution">
    <text evidence="1">The sequence shown here is derived from an EMBL/GenBank/DDBJ whole genome shotgun (WGS) entry which is preliminary data.</text>
</comment>
<sequence length="188" mass="21434">MRATYGDGNAQVTFPSLRPQMSFLWKGWSSLGVEFTLALGWKLGNGGSIRFWMDRWCGDLPFCQAFPNLLRAVEVKEERVQDVWHRNSEGGDWRPHLWRLTSETQVNELAILLQCLPTQGPVGDNVDVRTWGDPPLVQFSVKAGYAWWTQSLEGNPAMALYTPKIWKWKIPCKGHILTKVYQAARGVN</sequence>
<accession>A0AAV9C6E7</accession>
<reference evidence="1" key="2">
    <citation type="submission" date="2023-06" db="EMBL/GenBank/DDBJ databases">
        <authorList>
            <person name="Ma L."/>
            <person name="Liu K.-W."/>
            <person name="Li Z."/>
            <person name="Hsiao Y.-Y."/>
            <person name="Qi Y."/>
            <person name="Fu T."/>
            <person name="Tang G."/>
            <person name="Zhang D."/>
            <person name="Sun W.-H."/>
            <person name="Liu D.-K."/>
            <person name="Li Y."/>
            <person name="Chen G.-Z."/>
            <person name="Liu X.-D."/>
            <person name="Liao X.-Y."/>
            <person name="Jiang Y.-T."/>
            <person name="Yu X."/>
            <person name="Hao Y."/>
            <person name="Huang J."/>
            <person name="Zhao X.-W."/>
            <person name="Ke S."/>
            <person name="Chen Y.-Y."/>
            <person name="Wu W.-L."/>
            <person name="Hsu J.-L."/>
            <person name="Lin Y.-F."/>
            <person name="Huang M.-D."/>
            <person name="Li C.-Y."/>
            <person name="Huang L."/>
            <person name="Wang Z.-W."/>
            <person name="Zhao X."/>
            <person name="Zhong W.-Y."/>
            <person name="Peng D.-H."/>
            <person name="Ahmad S."/>
            <person name="Lan S."/>
            <person name="Zhang J.-S."/>
            <person name="Tsai W.-C."/>
            <person name="Van De Peer Y."/>
            <person name="Liu Z.-J."/>
        </authorList>
    </citation>
    <scope>NUCLEOTIDE SEQUENCE</scope>
    <source>
        <strain evidence="1">CP</strain>
        <tissue evidence="1">Leaves</tissue>
    </source>
</reference>
<reference evidence="1" key="1">
    <citation type="journal article" date="2023" name="Nat. Commun.">
        <title>Diploid and tetraploid genomes of Acorus and the evolution of monocots.</title>
        <authorList>
            <person name="Ma L."/>
            <person name="Liu K.W."/>
            <person name="Li Z."/>
            <person name="Hsiao Y.Y."/>
            <person name="Qi Y."/>
            <person name="Fu T."/>
            <person name="Tang G.D."/>
            <person name="Zhang D."/>
            <person name="Sun W.H."/>
            <person name="Liu D.K."/>
            <person name="Li Y."/>
            <person name="Chen G.Z."/>
            <person name="Liu X.D."/>
            <person name="Liao X.Y."/>
            <person name="Jiang Y.T."/>
            <person name="Yu X."/>
            <person name="Hao Y."/>
            <person name="Huang J."/>
            <person name="Zhao X.W."/>
            <person name="Ke S."/>
            <person name="Chen Y.Y."/>
            <person name="Wu W.L."/>
            <person name="Hsu J.L."/>
            <person name="Lin Y.F."/>
            <person name="Huang M.D."/>
            <person name="Li C.Y."/>
            <person name="Huang L."/>
            <person name="Wang Z.W."/>
            <person name="Zhao X."/>
            <person name="Zhong W.Y."/>
            <person name="Peng D.H."/>
            <person name="Ahmad S."/>
            <person name="Lan S."/>
            <person name="Zhang J.S."/>
            <person name="Tsai W.C."/>
            <person name="Van de Peer Y."/>
            <person name="Liu Z.J."/>
        </authorList>
    </citation>
    <scope>NUCLEOTIDE SEQUENCE</scope>
    <source>
        <strain evidence="1">CP</strain>
    </source>
</reference>
<evidence type="ECO:0000313" key="2">
    <source>
        <dbReference type="Proteomes" id="UP001180020"/>
    </source>
</evidence>
<evidence type="ECO:0000313" key="1">
    <source>
        <dbReference type="EMBL" id="KAK1284668.1"/>
    </source>
</evidence>
<proteinExistence type="predicted"/>
<keyword evidence="2" id="KW-1185">Reference proteome</keyword>
<dbReference type="PANTHER" id="PTHR36617">
    <property type="entry name" value="PROTEIN, PUTATIVE-RELATED"/>
    <property type="match status" value="1"/>
</dbReference>
<dbReference type="PANTHER" id="PTHR36617:SF16">
    <property type="entry name" value="OS04G0516500 PROTEIN"/>
    <property type="match status" value="1"/>
</dbReference>
<name>A0AAV9C6E7_ACOCL</name>
<protein>
    <submittedName>
        <fullName evidence="1">Uncharacterized protein</fullName>
    </submittedName>
</protein>